<dbReference type="InterPro" id="IPR003497">
    <property type="entry name" value="BRO_N_domain"/>
</dbReference>
<protein>
    <submittedName>
        <fullName evidence="3">Prophage antirepressor</fullName>
    </submittedName>
</protein>
<dbReference type="RefSeq" id="WP_074635726.1">
    <property type="nucleotide sequence ID" value="NZ_FNDO01000002.1"/>
</dbReference>
<sequence length="284" mass="32989">MKETNQFQIFNHPQFGEMTTIQCNDGKVLFKANDVAKALGYSNPQKAIREHCKGVNVLGTPSENQCGTVVLQPTKYISESDIYRLVMRSKLPAAEKFQDWVVEEVLPSIRKNGAYLTEKTIERALNEPDFLIELATNLKKEKQARELAEERNEVQKDIIEGQEKAIRVLEVRQSFVDYIMSTPSCVCTTQIAKEYGLSAVKLNKFLHDKKILYCVNGQWLLYADYQSKGYMKSVHVRLDNNTLREHSQWTQKGRLFLYEFLKKYGIIPVMEQENRLRELNFDNY</sequence>
<dbReference type="Proteomes" id="UP000181870">
    <property type="component" value="Unassembled WGS sequence"/>
</dbReference>
<evidence type="ECO:0000313" key="3">
    <source>
        <dbReference type="EMBL" id="SDH20306.1"/>
    </source>
</evidence>
<dbReference type="InterPro" id="IPR005039">
    <property type="entry name" value="Ant_C"/>
</dbReference>
<proteinExistence type="predicted"/>
<name>A0A1G8AHH7_BACOV</name>
<evidence type="ECO:0000313" key="4">
    <source>
        <dbReference type="Proteomes" id="UP000181870"/>
    </source>
</evidence>
<dbReference type="EMBL" id="FNDO01000002">
    <property type="protein sequence ID" value="SDH20306.1"/>
    <property type="molecule type" value="Genomic_DNA"/>
</dbReference>
<dbReference type="Pfam" id="PF03374">
    <property type="entry name" value="ANT"/>
    <property type="match status" value="1"/>
</dbReference>
<dbReference type="PROSITE" id="PS51750">
    <property type="entry name" value="BRO_N"/>
    <property type="match status" value="1"/>
</dbReference>
<evidence type="ECO:0000256" key="1">
    <source>
        <dbReference type="SAM" id="Coils"/>
    </source>
</evidence>
<dbReference type="GO" id="GO:0003677">
    <property type="term" value="F:DNA binding"/>
    <property type="evidence" value="ECO:0007669"/>
    <property type="project" value="InterPro"/>
</dbReference>
<reference evidence="3 4" key="1">
    <citation type="submission" date="2016-10" db="EMBL/GenBank/DDBJ databases">
        <authorList>
            <person name="de Groot N.N."/>
        </authorList>
    </citation>
    <scope>NUCLEOTIDE SEQUENCE [LARGE SCALE GENOMIC DNA]</scope>
    <source>
        <strain evidence="3 4">NLAE-zl-C57</strain>
    </source>
</reference>
<dbReference type="PANTHER" id="PTHR36180">
    <property type="entry name" value="DNA-BINDING PROTEIN-RELATED-RELATED"/>
    <property type="match status" value="1"/>
</dbReference>
<accession>A0A1G8AHH7</accession>
<keyword evidence="1" id="KW-0175">Coiled coil</keyword>
<organism evidence="3 4">
    <name type="scientific">Bacteroides ovatus</name>
    <dbReference type="NCBI Taxonomy" id="28116"/>
    <lineage>
        <taxon>Bacteria</taxon>
        <taxon>Pseudomonadati</taxon>
        <taxon>Bacteroidota</taxon>
        <taxon>Bacteroidia</taxon>
        <taxon>Bacteroidales</taxon>
        <taxon>Bacteroidaceae</taxon>
        <taxon>Bacteroides</taxon>
    </lineage>
</organism>
<dbReference type="AlphaFoldDB" id="A0A1G8AHH7"/>
<dbReference type="SMART" id="SM01040">
    <property type="entry name" value="Bro-N"/>
    <property type="match status" value="1"/>
</dbReference>
<feature type="coiled-coil region" evidence="1">
    <location>
        <begin position="131"/>
        <end position="164"/>
    </location>
</feature>
<gene>
    <name evidence="3" type="ORF">SAMN05192582_1002182</name>
</gene>
<dbReference type="Pfam" id="PF02498">
    <property type="entry name" value="Bro-N"/>
    <property type="match status" value="1"/>
</dbReference>
<feature type="domain" description="Bro-N" evidence="2">
    <location>
        <begin position="4"/>
        <end position="113"/>
    </location>
</feature>
<evidence type="ECO:0000259" key="2">
    <source>
        <dbReference type="PROSITE" id="PS51750"/>
    </source>
</evidence>
<dbReference type="PANTHER" id="PTHR36180:SF2">
    <property type="entry name" value="BRO FAMILY PROTEIN"/>
    <property type="match status" value="1"/>
</dbReference>